<dbReference type="InterPro" id="IPR041073">
    <property type="entry name" value="MobL"/>
</dbReference>
<evidence type="ECO:0000256" key="1">
    <source>
        <dbReference type="SAM" id="Coils"/>
    </source>
</evidence>
<proteinExistence type="predicted"/>
<organism evidence="2 3">
    <name type="scientific">Lacrimispora defluvii</name>
    <dbReference type="NCBI Taxonomy" id="2719233"/>
    <lineage>
        <taxon>Bacteria</taxon>
        <taxon>Bacillati</taxon>
        <taxon>Bacillota</taxon>
        <taxon>Clostridia</taxon>
        <taxon>Lachnospirales</taxon>
        <taxon>Lachnospiraceae</taxon>
        <taxon>Lacrimispora</taxon>
    </lineage>
</organism>
<dbReference type="InterPro" id="IPR048102">
    <property type="entry name" value="MobP3"/>
</dbReference>
<keyword evidence="1" id="KW-0175">Coiled coil</keyword>
<dbReference type="Pfam" id="PF18555">
    <property type="entry name" value="MobL"/>
    <property type="match status" value="1"/>
</dbReference>
<dbReference type="Proteomes" id="UP000539052">
    <property type="component" value="Unassembled WGS sequence"/>
</dbReference>
<keyword evidence="3" id="KW-1185">Reference proteome</keyword>
<evidence type="ECO:0008006" key="4">
    <source>
        <dbReference type="Google" id="ProtNLM"/>
    </source>
</evidence>
<accession>A0ABX1VZV1</accession>
<feature type="coiled-coil region" evidence="1">
    <location>
        <begin position="192"/>
        <end position="227"/>
    </location>
</feature>
<comment type="caution">
    <text evidence="2">The sequence shown here is derived from an EMBL/GenBank/DDBJ whole genome shotgun (WGS) entry which is preliminary data.</text>
</comment>
<dbReference type="NCBIfam" id="NF041499">
    <property type="entry name" value="MobP3"/>
    <property type="match status" value="1"/>
</dbReference>
<evidence type="ECO:0000313" key="3">
    <source>
        <dbReference type="Proteomes" id="UP000539052"/>
    </source>
</evidence>
<sequence>MSILVYKQRFINPNYKSTASKNYAHIRYIATRPRVAKNEGMNHGLFGKLTAGAITEFEDWRDIARLAYQNSKKHITMYRSIISFDEEVAIELLLTDQKAWQRYIENHILTIAEKNHIRSQHLQWACALHKEKGHPHIHVVFWDTSTEAAKIKNPFTPPAIPNAIRIQMIKDTFPDKIRAFGEQKNMASAELRQFGNELVEDFERHIRQLEKKKYQRLRQEYEEETELFDTFDFEDDLLSGIADQVFRIKAALPPKGRITYQLLPPAVKKQVEGLVEYLLKNSPSLLKLKNNYIKSKLNMTLLYGGGEEYLKSSQPRFAEEADKIIANRILGMVKSLNRLDSEYRSAEYLHSRRMFYAEQILIESLDMLSSLTDYHDRQFEDMCRKQGGDLSKEAKKELYLKYQDRGYEH</sequence>
<dbReference type="EMBL" id="JAAOXG010000042">
    <property type="protein sequence ID" value="NNJ31981.1"/>
    <property type="molecule type" value="Genomic_DNA"/>
</dbReference>
<gene>
    <name evidence="2" type="ORF">G9470_19610</name>
</gene>
<reference evidence="2 3" key="1">
    <citation type="submission" date="2020-03" db="EMBL/GenBank/DDBJ databases">
        <title>Genome Sequence of industrial isolate, B5A.</title>
        <authorList>
            <person name="Sharma S."/>
            <person name="Patil P.B."/>
            <person name="Korpole S."/>
        </authorList>
    </citation>
    <scope>NUCLEOTIDE SEQUENCE [LARGE SCALE GENOMIC DNA]</scope>
    <source>
        <strain evidence="2 3">PI-S10-B5A</strain>
    </source>
</reference>
<name>A0ABX1VZV1_9FIRM</name>
<evidence type="ECO:0000313" key="2">
    <source>
        <dbReference type="EMBL" id="NNJ31981.1"/>
    </source>
</evidence>
<protein>
    <recommendedName>
        <fullName evidence="4">Relaxase/mobilization nuclease-like protein</fullName>
    </recommendedName>
</protein>